<sequence>MTCYVVAEAGVNHDGDVSQAERLVDAAVAAGADAVKFQTFVADRLATPDAPKAPYQEETTGEQSQYEMLRSLELPRSAHERLQSYCRDQGIEFLSTPFDVESATLLDDLDVPRVKLGSGELDNHPLLRHVARFGRPMVVSTGMGTMGEVHDALAAIRNANPDVPVTFLHCTTAYPAALDEVNLRAMVTMADELPTPVGYSDHTTRVEVPALAVAAGATVVEKHFTLDRTLPGPDHRASLEPDELAAAVSLVRDAETALGSPEKRPTGTERENRPVVRKSLHAATDVAAGERFTADNVSVTRPADGLPPRTYDAVLGATASVALDAGAAITDAAVGEWDGGERG</sequence>
<dbReference type="CDD" id="cd11615">
    <property type="entry name" value="SAF_NeuB_like"/>
    <property type="match status" value="1"/>
</dbReference>
<dbReference type="InterPro" id="IPR057736">
    <property type="entry name" value="SAF_PseI/NeuA/NeuB"/>
</dbReference>
<dbReference type="Gene3D" id="3.20.20.70">
    <property type="entry name" value="Aldolase class I"/>
    <property type="match status" value="1"/>
</dbReference>
<dbReference type="AlphaFoldDB" id="A0ABD5RI31"/>
<dbReference type="InterPro" id="IPR036732">
    <property type="entry name" value="AFP_Neu5c_C_sf"/>
</dbReference>
<name>A0ABD5RI31_9EURY</name>
<dbReference type="EMBL" id="JBHSQH010000001">
    <property type="protein sequence ID" value="MFC5970115.1"/>
    <property type="molecule type" value="Genomic_DNA"/>
</dbReference>
<accession>A0ABD5RI31</accession>
<dbReference type="PROSITE" id="PS50844">
    <property type="entry name" value="AFP_LIKE"/>
    <property type="match status" value="1"/>
</dbReference>
<dbReference type="Gene3D" id="3.90.1210.10">
    <property type="entry name" value="Antifreeze-like/N-acetylneuraminic acid synthase C-terminal domain"/>
    <property type="match status" value="1"/>
</dbReference>
<organism evidence="3 4">
    <name type="scientific">Halomarina salina</name>
    <dbReference type="NCBI Taxonomy" id="1872699"/>
    <lineage>
        <taxon>Archaea</taxon>
        <taxon>Methanobacteriati</taxon>
        <taxon>Methanobacteriota</taxon>
        <taxon>Stenosarchaea group</taxon>
        <taxon>Halobacteria</taxon>
        <taxon>Halobacteriales</taxon>
        <taxon>Natronomonadaceae</taxon>
        <taxon>Halomarina</taxon>
    </lineage>
</organism>
<dbReference type="InterPro" id="IPR013974">
    <property type="entry name" value="SAF"/>
</dbReference>
<dbReference type="InterPro" id="IPR051690">
    <property type="entry name" value="PseI-like"/>
</dbReference>
<dbReference type="SMART" id="SM00858">
    <property type="entry name" value="SAF"/>
    <property type="match status" value="1"/>
</dbReference>
<evidence type="ECO:0000259" key="2">
    <source>
        <dbReference type="PROSITE" id="PS50844"/>
    </source>
</evidence>
<dbReference type="GO" id="GO:0050462">
    <property type="term" value="F:N-acetylneuraminate synthase activity"/>
    <property type="evidence" value="ECO:0007669"/>
    <property type="project" value="UniProtKB-EC"/>
</dbReference>
<proteinExistence type="predicted"/>
<feature type="region of interest" description="Disordered" evidence="1">
    <location>
        <begin position="254"/>
        <end position="274"/>
    </location>
</feature>
<dbReference type="NCBIfam" id="TIGR03569">
    <property type="entry name" value="NeuB_NnaB"/>
    <property type="match status" value="1"/>
</dbReference>
<protein>
    <submittedName>
        <fullName evidence="3">N-acetylneuraminate synthase</fullName>
        <ecNumber evidence="3">2.5.1.56</ecNumber>
    </submittedName>
</protein>
<keyword evidence="3" id="KW-0808">Transferase</keyword>
<gene>
    <name evidence="3" type="primary">neuB</name>
    <name evidence="3" type="ORF">ACFPYI_02110</name>
</gene>
<evidence type="ECO:0000256" key="1">
    <source>
        <dbReference type="SAM" id="MobiDB-lite"/>
    </source>
</evidence>
<comment type="caution">
    <text evidence="3">The sequence shown here is derived from an EMBL/GenBank/DDBJ whole genome shotgun (WGS) entry which is preliminary data.</text>
</comment>
<dbReference type="InterPro" id="IPR020007">
    <property type="entry name" value="NeuB/NeuA"/>
</dbReference>
<dbReference type="SUPFAM" id="SSF51569">
    <property type="entry name" value="Aldolase"/>
    <property type="match status" value="1"/>
</dbReference>
<dbReference type="SUPFAM" id="SSF51269">
    <property type="entry name" value="AFP III-like domain"/>
    <property type="match status" value="1"/>
</dbReference>
<evidence type="ECO:0000313" key="4">
    <source>
        <dbReference type="Proteomes" id="UP001596099"/>
    </source>
</evidence>
<reference evidence="3 4" key="1">
    <citation type="journal article" date="2019" name="Int. J. Syst. Evol. Microbiol.">
        <title>The Global Catalogue of Microorganisms (GCM) 10K type strain sequencing project: providing services to taxonomists for standard genome sequencing and annotation.</title>
        <authorList>
            <consortium name="The Broad Institute Genomics Platform"/>
            <consortium name="The Broad Institute Genome Sequencing Center for Infectious Disease"/>
            <person name="Wu L."/>
            <person name="Ma J."/>
        </authorList>
    </citation>
    <scope>NUCLEOTIDE SEQUENCE [LARGE SCALE GENOMIC DNA]</scope>
    <source>
        <strain evidence="3 4">CGMCC 1.12543</strain>
    </source>
</reference>
<dbReference type="Proteomes" id="UP001596099">
    <property type="component" value="Unassembled WGS sequence"/>
</dbReference>
<dbReference type="InterPro" id="IPR006190">
    <property type="entry name" value="SAF_AFP_Neu5Ac"/>
</dbReference>
<feature type="compositionally biased region" description="Basic and acidic residues" evidence="1">
    <location>
        <begin position="261"/>
        <end position="274"/>
    </location>
</feature>
<evidence type="ECO:0000313" key="3">
    <source>
        <dbReference type="EMBL" id="MFC5970115.1"/>
    </source>
</evidence>
<dbReference type="RefSeq" id="WP_247418782.1">
    <property type="nucleotide sequence ID" value="NZ_JALLGW010000002.1"/>
</dbReference>
<dbReference type="InterPro" id="IPR013132">
    <property type="entry name" value="PseI/NeuA/B-like_N"/>
</dbReference>
<dbReference type="PANTHER" id="PTHR42966:SF1">
    <property type="entry name" value="SIALIC ACID SYNTHASE"/>
    <property type="match status" value="1"/>
</dbReference>
<dbReference type="PANTHER" id="PTHR42966">
    <property type="entry name" value="N-ACETYLNEURAMINATE SYNTHASE"/>
    <property type="match status" value="1"/>
</dbReference>
<dbReference type="InterPro" id="IPR013785">
    <property type="entry name" value="Aldolase_TIM"/>
</dbReference>
<dbReference type="Pfam" id="PF03102">
    <property type="entry name" value="NeuB"/>
    <property type="match status" value="1"/>
</dbReference>
<dbReference type="EC" id="2.5.1.56" evidence="3"/>
<dbReference type="Pfam" id="PF08666">
    <property type="entry name" value="SAF"/>
    <property type="match status" value="1"/>
</dbReference>
<keyword evidence="4" id="KW-1185">Reference proteome</keyword>
<feature type="domain" description="AFP-like" evidence="2">
    <location>
        <begin position="279"/>
        <end position="337"/>
    </location>
</feature>